<evidence type="ECO:0000313" key="6">
    <source>
        <dbReference type="Proteomes" id="UP000547209"/>
    </source>
</evidence>
<keyword evidence="6" id="KW-1185">Reference proteome</keyword>
<comment type="caution">
    <text evidence="5">The sequence shown here is derived from an EMBL/GenBank/DDBJ whole genome shotgun (WGS) entry which is preliminary data.</text>
</comment>
<dbReference type="Pfam" id="PF13564">
    <property type="entry name" value="DoxX_2"/>
    <property type="match status" value="1"/>
</dbReference>
<name>A0A7X0RX81_9BACL</name>
<evidence type="ECO:0000313" key="5">
    <source>
        <dbReference type="EMBL" id="MBB6673774.1"/>
    </source>
</evidence>
<keyword evidence="3" id="KW-1133">Transmembrane helix</keyword>
<evidence type="ECO:0000256" key="2">
    <source>
        <dbReference type="ARBA" id="ARBA00022692"/>
    </source>
</evidence>
<evidence type="ECO:0000256" key="4">
    <source>
        <dbReference type="ARBA" id="ARBA00023136"/>
    </source>
</evidence>
<dbReference type="Proteomes" id="UP000547209">
    <property type="component" value="Unassembled WGS sequence"/>
</dbReference>
<dbReference type="GO" id="GO:0016020">
    <property type="term" value="C:membrane"/>
    <property type="evidence" value="ECO:0007669"/>
    <property type="project" value="UniProtKB-SubCell"/>
</dbReference>
<organism evidence="5 6">
    <name type="scientific">Cohnella nanjingensis</name>
    <dbReference type="NCBI Taxonomy" id="1387779"/>
    <lineage>
        <taxon>Bacteria</taxon>
        <taxon>Bacillati</taxon>
        <taxon>Bacillota</taxon>
        <taxon>Bacilli</taxon>
        <taxon>Bacillales</taxon>
        <taxon>Paenibacillaceae</taxon>
        <taxon>Cohnella</taxon>
    </lineage>
</organism>
<accession>A0A7X0RX81</accession>
<keyword evidence="2" id="KW-0812">Transmembrane</keyword>
<reference evidence="5 6" key="1">
    <citation type="submission" date="2020-08" db="EMBL/GenBank/DDBJ databases">
        <title>Cohnella phylogeny.</title>
        <authorList>
            <person name="Dunlap C."/>
        </authorList>
    </citation>
    <scope>NUCLEOTIDE SEQUENCE [LARGE SCALE GENOMIC DNA]</scope>
    <source>
        <strain evidence="5 6">DSM 28246</strain>
    </source>
</reference>
<protein>
    <submittedName>
        <fullName evidence="5">DoxX family protein</fullName>
    </submittedName>
</protein>
<comment type="subcellular location">
    <subcellularLocation>
        <location evidence="1">Membrane</location>
        <topology evidence="1">Multi-pass membrane protein</topology>
    </subcellularLocation>
</comment>
<proteinExistence type="predicted"/>
<keyword evidence="4" id="KW-0472">Membrane</keyword>
<dbReference type="InterPro" id="IPR032808">
    <property type="entry name" value="DoxX"/>
</dbReference>
<evidence type="ECO:0000256" key="3">
    <source>
        <dbReference type="ARBA" id="ARBA00022989"/>
    </source>
</evidence>
<dbReference type="AlphaFoldDB" id="A0A7X0RX81"/>
<sequence>MGILALICTVLYAIPRTSILGAVLLTGFFGGAIATQMRVDAPLFTNTLFSV</sequence>
<dbReference type="EMBL" id="JACJVP010000041">
    <property type="protein sequence ID" value="MBB6673774.1"/>
    <property type="molecule type" value="Genomic_DNA"/>
</dbReference>
<evidence type="ECO:0000256" key="1">
    <source>
        <dbReference type="ARBA" id="ARBA00004141"/>
    </source>
</evidence>
<gene>
    <name evidence="5" type="ORF">H7C19_24130</name>
</gene>